<dbReference type="SUPFAM" id="SSF47240">
    <property type="entry name" value="Ferritin-like"/>
    <property type="match status" value="1"/>
</dbReference>
<name>A0A3B1CLQ9_9ZZZZ</name>
<accession>A0A3B1CLQ9</accession>
<dbReference type="AlphaFoldDB" id="A0A3B1CLQ9"/>
<gene>
    <name evidence="4" type="ORF">MNBD_NITROSPINAE03-833</name>
</gene>
<organism evidence="4">
    <name type="scientific">hydrothermal vent metagenome</name>
    <dbReference type="NCBI Taxonomy" id="652676"/>
    <lineage>
        <taxon>unclassified sequences</taxon>
        <taxon>metagenomes</taxon>
        <taxon>ecological metagenomes</taxon>
    </lineage>
</organism>
<dbReference type="PANTHER" id="PTHR30295">
    <property type="entry name" value="BACTERIOFERRITIN"/>
    <property type="match status" value="1"/>
</dbReference>
<dbReference type="InterPro" id="IPR008331">
    <property type="entry name" value="Ferritin_DPS_dom"/>
</dbReference>
<dbReference type="InterPro" id="IPR009078">
    <property type="entry name" value="Ferritin-like_SF"/>
</dbReference>
<dbReference type="PROSITE" id="PS50905">
    <property type="entry name" value="FERRITIN_LIKE"/>
    <property type="match status" value="1"/>
</dbReference>
<keyword evidence="1" id="KW-0409">Iron storage</keyword>
<sequence>MKMTKQKLIANLNKDIEWEYSAAIQYVQHASMITGAKYGAIQKELLIHAQEELSHAVMVSDQVSYLGGTPSVKVEKIKTSKNSFQMLKYDLEGERLAIKMYKQRIGQAEALKMYGLRRILEDILIQEEEHERDILTVTED</sequence>
<keyword evidence="2" id="KW-0408">Iron</keyword>
<dbReference type="GO" id="GO:0004322">
    <property type="term" value="F:ferroxidase activity"/>
    <property type="evidence" value="ECO:0007669"/>
    <property type="project" value="TreeGrafter"/>
</dbReference>
<protein>
    <submittedName>
        <fullName evidence="4">DNA protection during starvation protein</fullName>
    </submittedName>
</protein>
<dbReference type="EMBL" id="UOGB01000307">
    <property type="protein sequence ID" value="VAX24898.1"/>
    <property type="molecule type" value="Genomic_DNA"/>
</dbReference>
<evidence type="ECO:0000256" key="2">
    <source>
        <dbReference type="ARBA" id="ARBA00023004"/>
    </source>
</evidence>
<dbReference type="InterPro" id="IPR012347">
    <property type="entry name" value="Ferritin-like"/>
</dbReference>
<dbReference type="GO" id="GO:0020037">
    <property type="term" value="F:heme binding"/>
    <property type="evidence" value="ECO:0007669"/>
    <property type="project" value="TreeGrafter"/>
</dbReference>
<evidence type="ECO:0000313" key="4">
    <source>
        <dbReference type="EMBL" id="VAX24898.1"/>
    </source>
</evidence>
<dbReference type="Pfam" id="PF00210">
    <property type="entry name" value="Ferritin"/>
    <property type="match status" value="1"/>
</dbReference>
<dbReference type="CDD" id="cd00657">
    <property type="entry name" value="Ferritin_like"/>
    <property type="match status" value="1"/>
</dbReference>
<evidence type="ECO:0000259" key="3">
    <source>
        <dbReference type="PROSITE" id="PS50905"/>
    </source>
</evidence>
<reference evidence="4" key="1">
    <citation type="submission" date="2018-06" db="EMBL/GenBank/DDBJ databases">
        <authorList>
            <person name="Zhirakovskaya E."/>
        </authorList>
    </citation>
    <scope>NUCLEOTIDE SEQUENCE</scope>
</reference>
<dbReference type="PANTHER" id="PTHR30295:SF0">
    <property type="entry name" value="BACTERIOFERRITIN"/>
    <property type="match status" value="1"/>
</dbReference>
<dbReference type="GO" id="GO:0008199">
    <property type="term" value="F:ferric iron binding"/>
    <property type="evidence" value="ECO:0007669"/>
    <property type="project" value="InterPro"/>
</dbReference>
<dbReference type="Gene3D" id="1.20.1260.10">
    <property type="match status" value="1"/>
</dbReference>
<proteinExistence type="predicted"/>
<dbReference type="InterPro" id="IPR009040">
    <property type="entry name" value="Ferritin-like_diiron"/>
</dbReference>
<evidence type="ECO:0000256" key="1">
    <source>
        <dbReference type="ARBA" id="ARBA00022434"/>
    </source>
</evidence>
<dbReference type="GO" id="GO:0006879">
    <property type="term" value="P:intracellular iron ion homeostasis"/>
    <property type="evidence" value="ECO:0007669"/>
    <property type="project" value="UniProtKB-KW"/>
</dbReference>
<feature type="domain" description="Ferritin-like diiron" evidence="3">
    <location>
        <begin position="2"/>
        <end position="140"/>
    </location>
</feature>
<dbReference type="GO" id="GO:0005829">
    <property type="term" value="C:cytosol"/>
    <property type="evidence" value="ECO:0007669"/>
    <property type="project" value="TreeGrafter"/>
</dbReference>